<evidence type="ECO:0000313" key="1">
    <source>
        <dbReference type="EMBL" id="AAY21119.1"/>
    </source>
</evidence>
<name>A0A0H2X3L3_STAAC</name>
<dbReference type="EMBL" id="CP000046">
    <property type="protein sequence ID" value="AAY21119.1"/>
    <property type="molecule type" value="Genomic_DNA"/>
</dbReference>
<organism evidence="1 2">
    <name type="scientific">Staphylococcus aureus (strain COL)</name>
    <dbReference type="NCBI Taxonomy" id="93062"/>
    <lineage>
        <taxon>Bacteria</taxon>
        <taxon>Bacillati</taxon>
        <taxon>Bacillota</taxon>
        <taxon>Bacilli</taxon>
        <taxon>Bacillales</taxon>
        <taxon>Staphylococcaceae</taxon>
        <taxon>Staphylococcus</taxon>
    </lineage>
</organism>
<dbReference type="HOGENOM" id="CLU_3391430_0_0_9"/>
<protein>
    <submittedName>
        <fullName evidence="1">Uncharacterized protein</fullName>
    </submittedName>
</protein>
<reference evidence="1 2" key="1">
    <citation type="journal article" date="2005" name="J. Bacteriol.">
        <title>Insights on evolution of virulence and resistance from the complete genome analysis of an early methicillin-resistant Staphylococcus aureus strain and a biofilm-producing methicillin-resistant Staphylococcus epidermidis strain.</title>
        <authorList>
            <person name="Gill S.R."/>
            <person name="Fouts D.E."/>
            <person name="Archer G.L."/>
            <person name="Mongodin E.F."/>
            <person name="Deboy R.T."/>
            <person name="Ravel J."/>
            <person name="Paulsen I.T."/>
            <person name="Kolonay J.F."/>
            <person name="Brinkac L."/>
            <person name="Beanan M."/>
            <person name="Dodson R.J."/>
            <person name="Daugherty S.C."/>
            <person name="Madupu R."/>
            <person name="Angiuoli S.V."/>
            <person name="Durkin A.S."/>
            <person name="Haft D.H."/>
            <person name="Vamathevan J."/>
            <person name="Khouri H."/>
            <person name="Utterback T."/>
            <person name="Lee C."/>
            <person name="Dimitrov G."/>
            <person name="Jiang L."/>
            <person name="Qin H."/>
            <person name="Weidman J."/>
            <person name="Tran K."/>
            <person name="Kang K."/>
            <person name="Hance I.R."/>
            <person name="Nelson K.E."/>
            <person name="Fraser C.M."/>
        </authorList>
    </citation>
    <scope>NUCLEOTIDE SEQUENCE [LARGE SCALE GENOMIC DNA]</scope>
    <source>
        <strain evidence="1 2">COL</strain>
    </source>
</reference>
<dbReference type="KEGG" id="sac:SACOL0226"/>
<gene>
    <name evidence="1" type="ordered locus">SACOL0226</name>
</gene>
<proteinExistence type="predicted"/>
<dbReference type="SMR" id="A0A0H2X3L3"/>
<dbReference type="AlphaFoldDB" id="A0A0H2X3L3"/>
<dbReference type="Proteomes" id="UP000000530">
    <property type="component" value="Chromosome"/>
</dbReference>
<accession>A0A0H2X3L3</accession>
<dbReference type="RefSeq" id="WP_001791653.1">
    <property type="nucleotide sequence ID" value="NC_002951.2"/>
</dbReference>
<sequence length="32" mass="4036">MYVKNASKKHKTQKYMQKFQLLYFKRLKSQKI</sequence>
<evidence type="ECO:0000313" key="2">
    <source>
        <dbReference type="Proteomes" id="UP000000530"/>
    </source>
</evidence>